<comment type="similarity">
    <text evidence="1">Belongs to the PPR family. PCMP-H subfamily.</text>
</comment>
<dbReference type="EMBL" id="JBBPBK010000013">
    <property type="protein sequence ID" value="KAK9271708.1"/>
    <property type="molecule type" value="Genomic_DNA"/>
</dbReference>
<keyword evidence="2" id="KW-1133">Transmembrane helix</keyword>
<sequence>MVSTRMKPNEVTFARLIYAYSHHYTCLLDLLSRSRHLREAEDVIKTMPFKFDKATWAVLLSACKRHGNTQMGICIANHLLGLRPEDPSTYILLSNAYASAAREGNATFWHIKRVAVAYGLLKAVPRIVILIVKNLRVYGDCHTVLKFISSIVKREIVVREANRFIIFRIGYVHAAIFSDFDFLFGNLSLFLHMSPLY</sequence>
<dbReference type="PANTHER" id="PTHR47926:SF495">
    <property type="entry name" value="DYW DOMAIN-CONTAINING PROTEIN"/>
    <property type="match status" value="1"/>
</dbReference>
<protein>
    <recommendedName>
        <fullName evidence="3">DYW domain-containing protein</fullName>
    </recommendedName>
</protein>
<comment type="caution">
    <text evidence="4">The sequence shown here is derived from an EMBL/GenBank/DDBJ whole genome shotgun (WGS) entry which is preliminary data.</text>
</comment>
<dbReference type="AlphaFoldDB" id="A0AAP0R8M9"/>
<evidence type="ECO:0000313" key="5">
    <source>
        <dbReference type="Proteomes" id="UP001415857"/>
    </source>
</evidence>
<dbReference type="GO" id="GO:0003723">
    <property type="term" value="F:RNA binding"/>
    <property type="evidence" value="ECO:0007669"/>
    <property type="project" value="InterPro"/>
</dbReference>
<dbReference type="InterPro" id="IPR011990">
    <property type="entry name" value="TPR-like_helical_dom_sf"/>
</dbReference>
<dbReference type="Proteomes" id="UP001415857">
    <property type="component" value="Unassembled WGS sequence"/>
</dbReference>
<evidence type="ECO:0000256" key="1">
    <source>
        <dbReference type="ARBA" id="ARBA00006643"/>
    </source>
</evidence>
<dbReference type="GO" id="GO:0009451">
    <property type="term" value="P:RNA modification"/>
    <property type="evidence" value="ECO:0007669"/>
    <property type="project" value="InterPro"/>
</dbReference>
<evidence type="ECO:0000256" key="2">
    <source>
        <dbReference type="SAM" id="Phobius"/>
    </source>
</evidence>
<feature type="domain" description="DYW" evidence="3">
    <location>
        <begin position="108"/>
        <end position="171"/>
    </location>
</feature>
<feature type="transmembrane region" description="Helical" evidence="2">
    <location>
        <begin position="169"/>
        <end position="191"/>
    </location>
</feature>
<dbReference type="PANTHER" id="PTHR47926">
    <property type="entry name" value="PENTATRICOPEPTIDE REPEAT-CONTAINING PROTEIN"/>
    <property type="match status" value="1"/>
</dbReference>
<evidence type="ECO:0000313" key="4">
    <source>
        <dbReference type="EMBL" id="KAK9271708.1"/>
    </source>
</evidence>
<keyword evidence="2" id="KW-0812">Transmembrane</keyword>
<keyword evidence="5" id="KW-1185">Reference proteome</keyword>
<gene>
    <name evidence="4" type="ORF">L1049_002071</name>
</gene>
<proteinExistence type="inferred from homology"/>
<dbReference type="Pfam" id="PF14432">
    <property type="entry name" value="DYW_deaminase"/>
    <property type="match status" value="1"/>
</dbReference>
<dbReference type="GO" id="GO:0008270">
    <property type="term" value="F:zinc ion binding"/>
    <property type="evidence" value="ECO:0007669"/>
    <property type="project" value="InterPro"/>
</dbReference>
<keyword evidence="2" id="KW-0472">Membrane</keyword>
<reference evidence="4 5" key="1">
    <citation type="journal article" date="2024" name="Plant J.">
        <title>Genome sequences and population genomics reveal climatic adaptation and genomic divergence between two closely related sweetgum species.</title>
        <authorList>
            <person name="Xu W.Q."/>
            <person name="Ren C.Q."/>
            <person name="Zhang X.Y."/>
            <person name="Comes H.P."/>
            <person name="Liu X.H."/>
            <person name="Li Y.G."/>
            <person name="Kettle C.J."/>
            <person name="Jalonen R."/>
            <person name="Gaisberger H."/>
            <person name="Ma Y.Z."/>
            <person name="Qiu Y.X."/>
        </authorList>
    </citation>
    <scope>NUCLEOTIDE SEQUENCE [LARGE SCALE GENOMIC DNA]</scope>
    <source>
        <strain evidence="4">Hangzhou</strain>
    </source>
</reference>
<dbReference type="InterPro" id="IPR032867">
    <property type="entry name" value="DYW_dom"/>
</dbReference>
<name>A0AAP0R8M9_LIQFO</name>
<evidence type="ECO:0000259" key="3">
    <source>
        <dbReference type="Pfam" id="PF14432"/>
    </source>
</evidence>
<dbReference type="InterPro" id="IPR046960">
    <property type="entry name" value="PPR_At4g14850-like_plant"/>
</dbReference>
<organism evidence="4 5">
    <name type="scientific">Liquidambar formosana</name>
    <name type="common">Formosan gum</name>
    <dbReference type="NCBI Taxonomy" id="63359"/>
    <lineage>
        <taxon>Eukaryota</taxon>
        <taxon>Viridiplantae</taxon>
        <taxon>Streptophyta</taxon>
        <taxon>Embryophyta</taxon>
        <taxon>Tracheophyta</taxon>
        <taxon>Spermatophyta</taxon>
        <taxon>Magnoliopsida</taxon>
        <taxon>eudicotyledons</taxon>
        <taxon>Gunneridae</taxon>
        <taxon>Pentapetalae</taxon>
        <taxon>Saxifragales</taxon>
        <taxon>Altingiaceae</taxon>
        <taxon>Liquidambar</taxon>
    </lineage>
</organism>
<accession>A0AAP0R8M9</accession>
<dbReference type="Gene3D" id="1.25.40.10">
    <property type="entry name" value="Tetratricopeptide repeat domain"/>
    <property type="match status" value="1"/>
</dbReference>